<name>D7BGD5_ALLS1</name>
<dbReference type="STRING" id="526227.Mesil_1875"/>
<dbReference type="eggNOG" id="ENOG5033P5R">
    <property type="taxonomic scope" value="Bacteria"/>
</dbReference>
<proteinExistence type="predicted"/>
<evidence type="ECO:0008006" key="4">
    <source>
        <dbReference type="Google" id="ProtNLM"/>
    </source>
</evidence>
<dbReference type="PROSITE" id="PS51257">
    <property type="entry name" value="PROKAR_LIPOPROTEIN"/>
    <property type="match status" value="1"/>
</dbReference>
<dbReference type="AlphaFoldDB" id="D7BGD5"/>
<dbReference type="OrthoDB" id="25899at2"/>
<organism evidence="2 3">
    <name type="scientific">Allomeiothermus silvanus (strain ATCC 700542 / DSM 9946 / NBRC 106475 / NCIMB 13440 / VI-R2)</name>
    <name type="common">Thermus silvanus</name>
    <dbReference type="NCBI Taxonomy" id="526227"/>
    <lineage>
        <taxon>Bacteria</taxon>
        <taxon>Thermotogati</taxon>
        <taxon>Deinococcota</taxon>
        <taxon>Deinococci</taxon>
        <taxon>Thermales</taxon>
        <taxon>Thermaceae</taxon>
        <taxon>Allomeiothermus</taxon>
    </lineage>
</organism>
<gene>
    <name evidence="2" type="ordered locus">Mesil_1875</name>
</gene>
<sequence>MKRLFVVPLLGLLAACTALPFSTSIKDYNTDVALIGNTTVTLQQAQLGERPGVALKSIEIVGNVTYQQQDVTLEFYAADQPPCTNMLNGVYTCSVSSPNLESIGQVNFSSGATQPFNWKGSKLTSGVNKGELYLGVRLKSGTLTGGTLQFRNMVAKVAVF</sequence>
<accession>D7BGD5</accession>
<keyword evidence="1" id="KW-0732">Signal</keyword>
<feature type="signal peptide" evidence="1">
    <location>
        <begin position="1"/>
        <end position="20"/>
    </location>
</feature>
<feature type="chain" id="PRO_5003093276" description="Lipoprotein" evidence="1">
    <location>
        <begin position="21"/>
        <end position="160"/>
    </location>
</feature>
<dbReference type="KEGG" id="msv:Mesil_1875"/>
<evidence type="ECO:0000313" key="3">
    <source>
        <dbReference type="Proteomes" id="UP000001916"/>
    </source>
</evidence>
<dbReference type="RefSeq" id="WP_013158308.1">
    <property type="nucleotide sequence ID" value="NC_014212.1"/>
</dbReference>
<dbReference type="Proteomes" id="UP000001916">
    <property type="component" value="Chromosome"/>
</dbReference>
<dbReference type="EMBL" id="CP002042">
    <property type="protein sequence ID" value="ADH63751.1"/>
    <property type="molecule type" value="Genomic_DNA"/>
</dbReference>
<keyword evidence="3" id="KW-1185">Reference proteome</keyword>
<dbReference type="HOGENOM" id="CLU_1650134_0_0_0"/>
<evidence type="ECO:0000256" key="1">
    <source>
        <dbReference type="SAM" id="SignalP"/>
    </source>
</evidence>
<protein>
    <recommendedName>
        <fullName evidence="4">Lipoprotein</fullName>
    </recommendedName>
</protein>
<evidence type="ECO:0000313" key="2">
    <source>
        <dbReference type="EMBL" id="ADH63751.1"/>
    </source>
</evidence>
<reference evidence="2 3" key="1">
    <citation type="journal article" date="2010" name="Stand. Genomic Sci.">
        <title>Complete genome sequence of Meiothermus silvanus type strain (VI-R2).</title>
        <authorList>
            <person name="Sikorski J."/>
            <person name="Tindall B.J."/>
            <person name="Lowry S."/>
            <person name="Lucas S."/>
            <person name="Nolan M."/>
            <person name="Copeland A."/>
            <person name="Glavina Del Rio T."/>
            <person name="Tice H."/>
            <person name="Cheng J.F."/>
            <person name="Han C."/>
            <person name="Pitluck S."/>
            <person name="Liolios K."/>
            <person name="Ivanova N."/>
            <person name="Mavromatis K."/>
            <person name="Mikhailova N."/>
            <person name="Pati A."/>
            <person name="Goodwin L."/>
            <person name="Chen A."/>
            <person name="Palaniappan K."/>
            <person name="Land M."/>
            <person name="Hauser L."/>
            <person name="Chang Y.J."/>
            <person name="Jeffries C.D."/>
            <person name="Rohde M."/>
            <person name="Goker M."/>
            <person name="Woyke T."/>
            <person name="Bristow J."/>
            <person name="Eisen J.A."/>
            <person name="Markowitz V."/>
            <person name="Hugenholtz P."/>
            <person name="Kyrpides N.C."/>
            <person name="Klenk H.P."/>
            <person name="Lapidus A."/>
        </authorList>
    </citation>
    <scope>NUCLEOTIDE SEQUENCE [LARGE SCALE GENOMIC DNA]</scope>
    <source>
        <strain evidence="3">ATCC 700542 / DSM 9946 / VI-R2</strain>
    </source>
</reference>